<dbReference type="AlphaFoldDB" id="A0A1N6Y1G2"/>
<dbReference type="EMBL" id="FTMD01000009">
    <property type="protein sequence ID" value="SIR08408.1"/>
    <property type="molecule type" value="Genomic_DNA"/>
</dbReference>
<dbReference type="Pfam" id="PF06099">
    <property type="entry name" value="Phenol_hyd_sub"/>
    <property type="match status" value="1"/>
</dbReference>
<evidence type="ECO:0000313" key="2">
    <source>
        <dbReference type="Proteomes" id="UP000186819"/>
    </source>
</evidence>
<keyword evidence="1" id="KW-0503">Monooxygenase</keyword>
<accession>A0A1N6Y1G2</accession>
<sequence length="102" mass="11303">MSSQHSPNVMAPAGFDITRRFVRVTGARSGGFVEFDFAVGEPELAVEMILTREAFAEFCERNAVEILPPVADVDSTDASTGDSKESSDWDWRLADATRTRFR</sequence>
<proteinExistence type="predicted"/>
<gene>
    <name evidence="1" type="ORF">SAMN05421829_109193</name>
</gene>
<dbReference type="STRING" id="34027.SAMN05421829_109193"/>
<keyword evidence="2" id="KW-1185">Reference proteome</keyword>
<dbReference type="InterPro" id="IPR010353">
    <property type="entry name" value="DmpK"/>
</dbReference>
<reference evidence="2" key="1">
    <citation type="submission" date="2017-01" db="EMBL/GenBank/DDBJ databases">
        <authorList>
            <person name="Varghese N."/>
            <person name="Submissions S."/>
        </authorList>
    </citation>
    <scope>NUCLEOTIDE SEQUENCE [LARGE SCALE GENOMIC DNA]</scope>
    <source>
        <strain evidence="2">ATCC 51758</strain>
    </source>
</reference>
<name>A0A1N6Y1G2_9RHOO</name>
<dbReference type="RefSeq" id="WP_076602914.1">
    <property type="nucleotide sequence ID" value="NZ_FTMD01000009.1"/>
</dbReference>
<organism evidence="1 2">
    <name type="scientific">Aromatoleum tolulyticum</name>
    <dbReference type="NCBI Taxonomy" id="34027"/>
    <lineage>
        <taxon>Bacteria</taxon>
        <taxon>Pseudomonadati</taxon>
        <taxon>Pseudomonadota</taxon>
        <taxon>Betaproteobacteria</taxon>
        <taxon>Rhodocyclales</taxon>
        <taxon>Rhodocyclaceae</taxon>
        <taxon>Aromatoleum</taxon>
    </lineage>
</organism>
<dbReference type="Proteomes" id="UP000186819">
    <property type="component" value="Unassembled WGS sequence"/>
</dbReference>
<evidence type="ECO:0000313" key="1">
    <source>
        <dbReference type="EMBL" id="SIR08408.1"/>
    </source>
</evidence>
<keyword evidence="1" id="KW-0560">Oxidoreductase</keyword>
<protein>
    <submittedName>
        <fullName evidence="1">Phenol 2-monooxygenase P0 subunit</fullName>
    </submittedName>
</protein>
<dbReference type="GO" id="GO:0004497">
    <property type="term" value="F:monooxygenase activity"/>
    <property type="evidence" value="ECO:0007669"/>
    <property type="project" value="UniProtKB-KW"/>
</dbReference>